<protein>
    <submittedName>
        <fullName evidence="1">Uncharacterized protein</fullName>
    </submittedName>
</protein>
<organism evidence="1 2">
    <name type="scientific">Shewanella electrodiphila</name>
    <dbReference type="NCBI Taxonomy" id="934143"/>
    <lineage>
        <taxon>Bacteria</taxon>
        <taxon>Pseudomonadati</taxon>
        <taxon>Pseudomonadota</taxon>
        <taxon>Gammaproteobacteria</taxon>
        <taxon>Alteromonadales</taxon>
        <taxon>Shewanellaceae</taxon>
        <taxon>Shewanella</taxon>
    </lineage>
</organism>
<proteinExistence type="predicted"/>
<reference evidence="1 2" key="1">
    <citation type="submission" date="2022-01" db="EMBL/GenBank/DDBJ databases">
        <title>Whole genome-based taxonomy of the Shewanellaceae.</title>
        <authorList>
            <person name="Martin-Rodriguez A.J."/>
        </authorList>
    </citation>
    <scope>NUCLEOTIDE SEQUENCE [LARGE SCALE GENOMIC DNA]</scope>
    <source>
        <strain evidence="1 2">DSM 24955</strain>
    </source>
</reference>
<gene>
    <name evidence="1" type="ORF">L2737_06165</name>
</gene>
<comment type="caution">
    <text evidence="1">The sequence shown here is derived from an EMBL/GenBank/DDBJ whole genome shotgun (WGS) entry which is preliminary data.</text>
</comment>
<evidence type="ECO:0000313" key="2">
    <source>
        <dbReference type="Proteomes" id="UP001202134"/>
    </source>
</evidence>
<dbReference type="RefSeq" id="WP_248955103.1">
    <property type="nucleotide sequence ID" value="NZ_JAKIKU010000002.1"/>
</dbReference>
<sequence length="121" mass="14353">MVNLLNPDLRVRDLRKLVEPHLHEVSWDSGVDETSEWVIASFEDSEHKSKLVNWLNDKNVSDSFEIIITDKAWSNLRYLSWSQLLTDLPTYFDQENILIVSSDRTWLMEYAPQQIVRFGQW</sequence>
<dbReference type="Proteomes" id="UP001202134">
    <property type="component" value="Unassembled WGS sequence"/>
</dbReference>
<evidence type="ECO:0000313" key="1">
    <source>
        <dbReference type="EMBL" id="MCL1044912.1"/>
    </source>
</evidence>
<accession>A0ABT0KM40</accession>
<keyword evidence="2" id="KW-1185">Reference proteome</keyword>
<name>A0ABT0KM40_9GAMM</name>
<dbReference type="EMBL" id="JAKIKU010000002">
    <property type="protein sequence ID" value="MCL1044912.1"/>
    <property type="molecule type" value="Genomic_DNA"/>
</dbReference>